<dbReference type="GO" id="GO:0016881">
    <property type="term" value="F:acid-amino acid ligase activity"/>
    <property type="evidence" value="ECO:0007669"/>
    <property type="project" value="TreeGrafter"/>
</dbReference>
<evidence type="ECO:0000313" key="3">
    <source>
        <dbReference type="EMBL" id="NVZ09885.1"/>
    </source>
</evidence>
<feature type="domain" description="GH3 middle" evidence="1">
    <location>
        <begin position="343"/>
        <end position="414"/>
    </location>
</feature>
<dbReference type="InterPro" id="IPR004993">
    <property type="entry name" value="GH3"/>
</dbReference>
<gene>
    <name evidence="3" type="ORF">HW932_11495</name>
</gene>
<name>A0A850RAV8_9GAMM</name>
<feature type="domain" description="GH3 C-terminal" evidence="2">
    <location>
        <begin position="431"/>
        <end position="535"/>
    </location>
</feature>
<dbReference type="Pfam" id="PF23571">
    <property type="entry name" value="GH3_M"/>
    <property type="match status" value="1"/>
</dbReference>
<dbReference type="PANTHER" id="PTHR31901:SF9">
    <property type="entry name" value="GH3 DOMAIN-CONTAINING PROTEIN"/>
    <property type="match status" value="1"/>
</dbReference>
<evidence type="ECO:0000259" key="2">
    <source>
        <dbReference type="Pfam" id="PF23572"/>
    </source>
</evidence>
<dbReference type="Pfam" id="PF03321">
    <property type="entry name" value="GH3"/>
    <property type="match status" value="1"/>
</dbReference>
<dbReference type="InterPro" id="IPR055378">
    <property type="entry name" value="GH3_C"/>
</dbReference>
<dbReference type="AlphaFoldDB" id="A0A850RAV8"/>
<dbReference type="EMBL" id="JABZEO010000007">
    <property type="protein sequence ID" value="NVZ09885.1"/>
    <property type="molecule type" value="Genomic_DNA"/>
</dbReference>
<evidence type="ECO:0000259" key="1">
    <source>
        <dbReference type="Pfam" id="PF23571"/>
    </source>
</evidence>
<evidence type="ECO:0000313" key="4">
    <source>
        <dbReference type="Proteomes" id="UP000592294"/>
    </source>
</evidence>
<keyword evidence="4" id="KW-1185">Reference proteome</keyword>
<protein>
    <submittedName>
        <fullName evidence="3">GH3 auxin-responsive promoter family protein</fullName>
    </submittedName>
</protein>
<proteinExistence type="predicted"/>
<dbReference type="PANTHER" id="PTHR31901">
    <property type="entry name" value="GH3 DOMAIN-CONTAINING PROTEIN"/>
    <property type="match status" value="1"/>
</dbReference>
<dbReference type="RefSeq" id="WP_176976636.1">
    <property type="nucleotide sequence ID" value="NZ_JABZEO010000007.1"/>
</dbReference>
<organism evidence="3 4">
    <name type="scientific">Allochromatium humboldtianum</name>
    <dbReference type="NCBI Taxonomy" id="504901"/>
    <lineage>
        <taxon>Bacteria</taxon>
        <taxon>Pseudomonadati</taxon>
        <taxon>Pseudomonadota</taxon>
        <taxon>Gammaproteobacteria</taxon>
        <taxon>Chromatiales</taxon>
        <taxon>Chromatiaceae</taxon>
        <taxon>Allochromatium</taxon>
    </lineage>
</organism>
<dbReference type="Proteomes" id="UP000592294">
    <property type="component" value="Unassembled WGS sequence"/>
</dbReference>
<dbReference type="InterPro" id="IPR055377">
    <property type="entry name" value="GH3_M"/>
</dbReference>
<reference evidence="3 4" key="1">
    <citation type="submission" date="2020-06" db="EMBL/GenBank/DDBJ databases">
        <title>Whole-genome sequence of Allochromatium humboldtianum DSM 21881, type strain.</title>
        <authorList>
            <person name="Kyndt J.A."/>
            <person name="Meyer T.E."/>
        </authorList>
    </citation>
    <scope>NUCLEOTIDE SEQUENCE [LARGE SCALE GENOMIC DNA]</scope>
    <source>
        <strain evidence="3 4">DSM 21881</strain>
    </source>
</reference>
<accession>A0A850RAV8</accession>
<sequence>MSVILNALIHTVTRARWHNFMGRCRNLEQTQRRLLEERLERNADTVFGREHDFARLKSPADYARALPVSSWETVDPYVDRLIAGETHVLTAGPPPSMFNKTSGTTGKPKLIPVTPESKQGNALNQKVWAFAAVGAHPRFLAGKVFPIVNKAVEGYTPHTNIPYGAVSGLMVRDAHPLARAKYAYPYDAIEIEDFNARRYAMMRCAVPESVSFIPASNPNALLKLFESADEHKADLLRDIHDGTLSANHDIPGPIREALSRRFKPNPGRARELERLAERAGRLQPRDYWPDLKLIGCWKGGTVGQFARHLHDWCSPQLKLRDTGYMASEAHITIPISDEGNSGLLTIHTNYFEFIPEEEFGRPDARVLMAHELEVGVPYQILLTTAGGLYRYSINDVIEVTGFYQGAPLVSFLRKGRDVMNLQGEKVSANQILIAVQGACAETGVTPMHFMVVGESATSRYHLHIEPAGETPEQSVMHRLLASFDARLCEINHVFKRYQELDMLKPTALSLMERGWLGAIVDHQVASGMRDTQFKPVVLGSELPPGGRLLYTIDIREGAPA</sequence>
<dbReference type="Pfam" id="PF23572">
    <property type="entry name" value="GH3_C"/>
    <property type="match status" value="1"/>
</dbReference>
<dbReference type="GO" id="GO:0005737">
    <property type="term" value="C:cytoplasm"/>
    <property type="evidence" value="ECO:0007669"/>
    <property type="project" value="TreeGrafter"/>
</dbReference>
<comment type="caution">
    <text evidence="3">The sequence shown here is derived from an EMBL/GenBank/DDBJ whole genome shotgun (WGS) entry which is preliminary data.</text>
</comment>